<dbReference type="EMBL" id="JAUSUV010000017">
    <property type="protein sequence ID" value="MDQ0418745.1"/>
    <property type="molecule type" value="Genomic_DNA"/>
</dbReference>
<evidence type="ECO:0000313" key="1">
    <source>
        <dbReference type="EMBL" id="MDQ0418745.1"/>
    </source>
</evidence>
<sequence>MNHTNKTFIQTGSSSDAQELGYAVYSGKSEHTCIDLSQKPNHTLSVKLSNGEFVTLSFTQPHLNGGNLDIMYHGDLNLNTVTFRDDNDGVKHPKYVADKGNTCLVSFEAAERE</sequence>
<dbReference type="AlphaFoldDB" id="A0AAJ1TH06"/>
<accession>A0AAJ1TH06</accession>
<dbReference type="Proteomes" id="UP001238450">
    <property type="component" value="Unassembled WGS sequence"/>
</dbReference>
<protein>
    <submittedName>
        <fullName evidence="1">Uncharacterized protein</fullName>
    </submittedName>
</protein>
<proteinExistence type="predicted"/>
<name>A0AAJ1TH06_9BACL</name>
<evidence type="ECO:0000313" key="2">
    <source>
        <dbReference type="Proteomes" id="UP001238450"/>
    </source>
</evidence>
<keyword evidence="2" id="KW-1185">Reference proteome</keyword>
<reference evidence="1 2" key="1">
    <citation type="submission" date="2023-07" db="EMBL/GenBank/DDBJ databases">
        <title>Genomic Encyclopedia of Type Strains, Phase IV (KMG-IV): sequencing the most valuable type-strain genomes for metagenomic binning, comparative biology and taxonomic classification.</title>
        <authorList>
            <person name="Goeker M."/>
        </authorList>
    </citation>
    <scope>NUCLEOTIDE SEQUENCE [LARGE SCALE GENOMIC DNA]</scope>
    <source>
        <strain evidence="1 2">DSM 46876</strain>
    </source>
</reference>
<gene>
    <name evidence="1" type="ORF">J2Z48_002949</name>
</gene>
<dbReference type="RefSeq" id="WP_307254670.1">
    <property type="nucleotide sequence ID" value="NZ_JAUSUV010000017.1"/>
</dbReference>
<comment type="caution">
    <text evidence="1">The sequence shown here is derived from an EMBL/GenBank/DDBJ whole genome shotgun (WGS) entry which is preliminary data.</text>
</comment>
<organism evidence="1 2">
    <name type="scientific">Croceifilum oryzae</name>
    <dbReference type="NCBI Taxonomy" id="1553429"/>
    <lineage>
        <taxon>Bacteria</taxon>
        <taxon>Bacillati</taxon>
        <taxon>Bacillota</taxon>
        <taxon>Bacilli</taxon>
        <taxon>Bacillales</taxon>
        <taxon>Thermoactinomycetaceae</taxon>
        <taxon>Croceifilum</taxon>
    </lineage>
</organism>